<gene>
    <name evidence="1" type="ORF">GF359_05610</name>
</gene>
<accession>A0A9D5K991</accession>
<protein>
    <recommendedName>
        <fullName evidence="3">Omp28-related outer membrane protein</fullName>
    </recommendedName>
</protein>
<dbReference type="EMBL" id="WJKJ01000178">
    <property type="protein sequence ID" value="MBD3364673.1"/>
    <property type="molecule type" value="Genomic_DNA"/>
</dbReference>
<dbReference type="Proteomes" id="UP000630660">
    <property type="component" value="Unassembled WGS sequence"/>
</dbReference>
<evidence type="ECO:0008006" key="3">
    <source>
        <dbReference type="Google" id="ProtNLM"/>
    </source>
</evidence>
<name>A0A9D5K991_UNCW3</name>
<reference evidence="1" key="1">
    <citation type="submission" date="2019-11" db="EMBL/GenBank/DDBJ databases">
        <title>Microbial mats filling the niche in hypersaline microbial mats.</title>
        <authorList>
            <person name="Wong H.L."/>
            <person name="Macleod F.I."/>
            <person name="White R.A. III"/>
            <person name="Burns B.P."/>
        </authorList>
    </citation>
    <scope>NUCLEOTIDE SEQUENCE</scope>
    <source>
        <strain evidence="1">Bin_327</strain>
    </source>
</reference>
<organism evidence="1 2">
    <name type="scientific">candidate division WOR-3 bacterium</name>
    <dbReference type="NCBI Taxonomy" id="2052148"/>
    <lineage>
        <taxon>Bacteria</taxon>
        <taxon>Bacteria division WOR-3</taxon>
    </lineage>
</organism>
<dbReference type="InterPro" id="IPR036249">
    <property type="entry name" value="Thioredoxin-like_sf"/>
</dbReference>
<dbReference type="SUPFAM" id="SSF52833">
    <property type="entry name" value="Thioredoxin-like"/>
    <property type="match status" value="1"/>
</dbReference>
<evidence type="ECO:0000313" key="1">
    <source>
        <dbReference type="EMBL" id="MBD3364673.1"/>
    </source>
</evidence>
<sequence length="463" mass="51024">MRKIAIVLLGLFLIPVLALGEERVVTLEIFTRTGCPTCPGAAMGAEDLHEAFPGKVLIVEYHNSDNFQNTDAVSRNGFYGEVIRGVPASIFDGIDTLIGGFYDQSLFDPWYLHFYNNRLTHNPPLAIELTKETIVYESSTGQLNAKITNISNEAVTGIVHFTVTESNIPYAWQNQTHLHFVERVMLPDASGQEITLEPGEELDITRNYTISDSWPNFTNDNNIEFGCFVQSTEGSGKLREIFQADVIPFNWVPIEVTSTSIDNTDGKLHPGETSPFLVTLLNGSESSWLGQTGWSELTGLLSTNDTLIEIIDENGTWPQASAGEEATNTLDPFEIKLDESGTTGYRPVLNLVLNGTGVDDFELNFKLFEPVAVSGRNEIQISVIAPELIKGKGIMSITVSEPTEAYISIIDVTGRIVETFEETCLNTGLNLLPISANNLSEGVYFIKSDLGFRTEVNKVLIVR</sequence>
<proteinExistence type="predicted"/>
<dbReference type="InterPro" id="IPR013783">
    <property type="entry name" value="Ig-like_fold"/>
</dbReference>
<comment type="caution">
    <text evidence="1">The sequence shown here is derived from an EMBL/GenBank/DDBJ whole genome shotgun (WGS) entry which is preliminary data.</text>
</comment>
<evidence type="ECO:0000313" key="2">
    <source>
        <dbReference type="Proteomes" id="UP000630660"/>
    </source>
</evidence>
<dbReference type="Gene3D" id="2.60.40.10">
    <property type="entry name" value="Immunoglobulins"/>
    <property type="match status" value="1"/>
</dbReference>
<dbReference type="AlphaFoldDB" id="A0A9D5K991"/>